<feature type="transmembrane region" description="Helical" evidence="7">
    <location>
        <begin position="203"/>
        <end position="225"/>
    </location>
</feature>
<evidence type="ECO:0000259" key="8">
    <source>
        <dbReference type="PROSITE" id="PS51379"/>
    </source>
</evidence>
<keyword evidence="1" id="KW-0813">Transport</keyword>
<keyword evidence="10" id="KW-1185">Reference proteome</keyword>
<dbReference type="RefSeq" id="WP_343814401.1">
    <property type="nucleotide sequence ID" value="NZ_BAAAFA010000001.1"/>
</dbReference>
<dbReference type="InterPro" id="IPR017900">
    <property type="entry name" value="4Fe4S_Fe_S_CS"/>
</dbReference>
<gene>
    <name evidence="9" type="primary">ccoG_1</name>
    <name evidence="9" type="ORF">GCM10009111_03980</name>
</gene>
<protein>
    <submittedName>
        <fullName evidence="9">Cytochrome c oxidase accessory protein CcoG</fullName>
    </submittedName>
</protein>
<keyword evidence="3" id="KW-0479">Metal-binding</keyword>
<feature type="transmembrane region" description="Helical" evidence="7">
    <location>
        <begin position="63"/>
        <end position="79"/>
    </location>
</feature>
<feature type="transmembrane region" description="Helical" evidence="7">
    <location>
        <begin position="180"/>
        <end position="197"/>
    </location>
</feature>
<dbReference type="Pfam" id="PF12801">
    <property type="entry name" value="Fer4_5"/>
    <property type="match status" value="1"/>
</dbReference>
<keyword evidence="4" id="KW-0249">Electron transport</keyword>
<dbReference type="PROSITE" id="PS00198">
    <property type="entry name" value="4FE4S_FER_1"/>
    <property type="match status" value="1"/>
</dbReference>
<dbReference type="Gene3D" id="2.60.40.10">
    <property type="entry name" value="Immunoglobulins"/>
    <property type="match status" value="1"/>
</dbReference>
<evidence type="ECO:0000313" key="9">
    <source>
        <dbReference type="EMBL" id="GAA0811447.1"/>
    </source>
</evidence>
<name>A0ABN1L325_9GAMM</name>
<dbReference type="InterPro" id="IPR014116">
    <property type="entry name" value="Cyt_c_oxidase_cbb3_FixG"/>
</dbReference>
<dbReference type="InterPro" id="IPR051684">
    <property type="entry name" value="Electron_Trans/Redox"/>
</dbReference>
<keyword evidence="6" id="KW-0411">Iron-sulfur</keyword>
<keyword evidence="7" id="KW-0472">Membrane</keyword>
<evidence type="ECO:0000256" key="6">
    <source>
        <dbReference type="ARBA" id="ARBA00023014"/>
    </source>
</evidence>
<keyword evidence="7" id="KW-0812">Transmembrane</keyword>
<keyword evidence="2" id="KW-0004">4Fe-4S</keyword>
<dbReference type="PANTHER" id="PTHR30176">
    <property type="entry name" value="FERREDOXIN-TYPE PROTEIN NAPH"/>
    <property type="match status" value="1"/>
</dbReference>
<evidence type="ECO:0000256" key="4">
    <source>
        <dbReference type="ARBA" id="ARBA00022982"/>
    </source>
</evidence>
<dbReference type="NCBIfam" id="TIGR02745">
    <property type="entry name" value="ccoG_rdxA_fixG"/>
    <property type="match status" value="1"/>
</dbReference>
<proteinExistence type="predicted"/>
<dbReference type="Pfam" id="PF11614">
    <property type="entry name" value="FixG_C"/>
    <property type="match status" value="1"/>
</dbReference>
<keyword evidence="7" id="KW-1133">Transmembrane helix</keyword>
<comment type="caution">
    <text evidence="9">The sequence shown here is derived from an EMBL/GenBank/DDBJ whole genome shotgun (WGS) entry which is preliminary data.</text>
</comment>
<dbReference type="Proteomes" id="UP001500021">
    <property type="component" value="Unassembled WGS sequence"/>
</dbReference>
<dbReference type="InterPro" id="IPR032879">
    <property type="entry name" value="FixG_C"/>
</dbReference>
<dbReference type="Pfam" id="PF13746">
    <property type="entry name" value="Fer4_18"/>
    <property type="match status" value="1"/>
</dbReference>
<dbReference type="SUPFAM" id="SSF54862">
    <property type="entry name" value="4Fe-4S ferredoxins"/>
    <property type="match status" value="1"/>
</dbReference>
<dbReference type="PANTHER" id="PTHR30176:SF3">
    <property type="entry name" value="FERREDOXIN-TYPE PROTEIN NAPH"/>
    <property type="match status" value="1"/>
</dbReference>
<feature type="transmembrane region" description="Helical" evidence="7">
    <location>
        <begin position="108"/>
        <end position="128"/>
    </location>
</feature>
<organism evidence="9 10">
    <name type="scientific">Colwellia asteriadis</name>
    <dbReference type="NCBI Taxonomy" id="517723"/>
    <lineage>
        <taxon>Bacteria</taxon>
        <taxon>Pseudomonadati</taxon>
        <taxon>Pseudomonadota</taxon>
        <taxon>Gammaproteobacteria</taxon>
        <taxon>Alteromonadales</taxon>
        <taxon>Colwelliaceae</taxon>
        <taxon>Colwellia</taxon>
    </lineage>
</organism>
<keyword evidence="5" id="KW-0408">Iron</keyword>
<feature type="transmembrane region" description="Helical" evidence="7">
    <location>
        <begin position="355"/>
        <end position="374"/>
    </location>
</feature>
<dbReference type="InterPro" id="IPR013783">
    <property type="entry name" value="Ig-like_fold"/>
</dbReference>
<sequence length="488" mass="55624">MRANDQSSSSSNKSKDNAVSQHIPVKNIKIHGQKNTGKDRYKPGDQIYVRKVSGFFQKLRQRMNIIFFAVFAIIPWLQYNGQQAVLFDITEQRFTLWGLTLWPQDLTLLAWIFIFSAFLLFFVTTFLGRVWCGYMCPQTVWTFIFIWFEEKIEGTANQRRKLDKQKMNANKFIRKALKHSAWLFFSLLTAMTFAGYFSPMQSLFIDTFTFNISLGMAGVLAFFALATYGNAGWMRETVCLHMCPYARFQSAMFDKDTVTVSYDAERGEGRGARGRKEDPKALGLGDCIDCNLCVEVCPTGIDIRNGLQYECINCGACVDACNGVMDKMNYARGLIRYTTEHELKHKKVHVVRGKLIGYGLLLVIMSSMLILEVVNRVPLSLDIIRDRTELAKENFNGEIENVFTLKILNMSQTDNTYKLSVSGIENTQWHGAQEITVKAATASTLPISISVDPYDLKGYMTDITFTVEQINTDSEVKVAQESRFFNKR</sequence>
<evidence type="ECO:0000256" key="1">
    <source>
        <dbReference type="ARBA" id="ARBA00022448"/>
    </source>
</evidence>
<dbReference type="PROSITE" id="PS51379">
    <property type="entry name" value="4FE4S_FER_2"/>
    <property type="match status" value="1"/>
</dbReference>
<accession>A0ABN1L325</accession>
<evidence type="ECO:0000256" key="7">
    <source>
        <dbReference type="SAM" id="Phobius"/>
    </source>
</evidence>
<evidence type="ECO:0000256" key="5">
    <source>
        <dbReference type="ARBA" id="ARBA00023004"/>
    </source>
</evidence>
<dbReference type="InterPro" id="IPR017896">
    <property type="entry name" value="4Fe4S_Fe-S-bd"/>
</dbReference>
<dbReference type="EMBL" id="BAAAFA010000001">
    <property type="protein sequence ID" value="GAA0811447.1"/>
    <property type="molecule type" value="Genomic_DNA"/>
</dbReference>
<evidence type="ECO:0000256" key="2">
    <source>
        <dbReference type="ARBA" id="ARBA00022485"/>
    </source>
</evidence>
<evidence type="ECO:0000313" key="10">
    <source>
        <dbReference type="Proteomes" id="UP001500021"/>
    </source>
</evidence>
<reference evidence="9 10" key="1">
    <citation type="journal article" date="2019" name="Int. J. Syst. Evol. Microbiol.">
        <title>The Global Catalogue of Microorganisms (GCM) 10K type strain sequencing project: providing services to taxonomists for standard genome sequencing and annotation.</title>
        <authorList>
            <consortium name="The Broad Institute Genomics Platform"/>
            <consortium name="The Broad Institute Genome Sequencing Center for Infectious Disease"/>
            <person name="Wu L."/>
            <person name="Ma J."/>
        </authorList>
    </citation>
    <scope>NUCLEOTIDE SEQUENCE [LARGE SCALE GENOMIC DNA]</scope>
    <source>
        <strain evidence="9 10">JCM 15608</strain>
    </source>
</reference>
<feature type="domain" description="4Fe-4S ferredoxin-type" evidence="8">
    <location>
        <begin position="278"/>
        <end position="306"/>
    </location>
</feature>
<evidence type="ECO:0000256" key="3">
    <source>
        <dbReference type="ARBA" id="ARBA00022723"/>
    </source>
</evidence>